<dbReference type="AlphaFoldDB" id="A0ABD3AQB7"/>
<evidence type="ECO:0000313" key="3">
    <source>
        <dbReference type="Proteomes" id="UP001630127"/>
    </source>
</evidence>
<gene>
    <name evidence="2" type="ORF">ACH5RR_006889</name>
</gene>
<accession>A0ABD3AQB7</accession>
<comment type="caution">
    <text evidence="2">The sequence shown here is derived from an EMBL/GenBank/DDBJ whole genome shotgun (WGS) entry which is preliminary data.</text>
</comment>
<sequence>MPITNLEVGPSSVAHEKYVDGGQAISLEAPLVKKWPQKVVLEEEQLVTTLEERQTNQPQAKEIQNSNPSIDRGGSTVISLNQFETSNPIFEGNNLEVTTTTNSVTDPQEQPPNLELADCALIA</sequence>
<dbReference type="EMBL" id="JBJUIK010000003">
    <property type="protein sequence ID" value="KAL3533368.1"/>
    <property type="molecule type" value="Genomic_DNA"/>
</dbReference>
<feature type="region of interest" description="Disordered" evidence="1">
    <location>
        <begin position="50"/>
        <end position="75"/>
    </location>
</feature>
<organism evidence="2 3">
    <name type="scientific">Cinchona calisaya</name>
    <dbReference type="NCBI Taxonomy" id="153742"/>
    <lineage>
        <taxon>Eukaryota</taxon>
        <taxon>Viridiplantae</taxon>
        <taxon>Streptophyta</taxon>
        <taxon>Embryophyta</taxon>
        <taxon>Tracheophyta</taxon>
        <taxon>Spermatophyta</taxon>
        <taxon>Magnoliopsida</taxon>
        <taxon>eudicotyledons</taxon>
        <taxon>Gunneridae</taxon>
        <taxon>Pentapetalae</taxon>
        <taxon>asterids</taxon>
        <taxon>lamiids</taxon>
        <taxon>Gentianales</taxon>
        <taxon>Rubiaceae</taxon>
        <taxon>Cinchonoideae</taxon>
        <taxon>Cinchoneae</taxon>
        <taxon>Cinchona</taxon>
    </lineage>
</organism>
<evidence type="ECO:0000256" key="1">
    <source>
        <dbReference type="SAM" id="MobiDB-lite"/>
    </source>
</evidence>
<evidence type="ECO:0000313" key="2">
    <source>
        <dbReference type="EMBL" id="KAL3533368.1"/>
    </source>
</evidence>
<feature type="compositionally biased region" description="Polar residues" evidence="1">
    <location>
        <begin position="56"/>
        <end position="69"/>
    </location>
</feature>
<reference evidence="2 3" key="1">
    <citation type="submission" date="2024-11" db="EMBL/GenBank/DDBJ databases">
        <title>A near-complete genome assembly of Cinchona calisaya.</title>
        <authorList>
            <person name="Lian D.C."/>
            <person name="Zhao X.W."/>
            <person name="Wei L."/>
        </authorList>
    </citation>
    <scope>NUCLEOTIDE SEQUENCE [LARGE SCALE GENOMIC DNA]</scope>
    <source>
        <tissue evidence="2">Nenye</tissue>
    </source>
</reference>
<keyword evidence="3" id="KW-1185">Reference proteome</keyword>
<dbReference type="Proteomes" id="UP001630127">
    <property type="component" value="Unassembled WGS sequence"/>
</dbReference>
<proteinExistence type="predicted"/>
<name>A0ABD3AQB7_9GENT</name>
<protein>
    <submittedName>
        <fullName evidence="2">Uncharacterized protein</fullName>
    </submittedName>
</protein>